<gene>
    <name evidence="2" type="ORF">RF679_00700</name>
</gene>
<dbReference type="Proteomes" id="UP001181355">
    <property type="component" value="Chromosome"/>
</dbReference>
<dbReference type="PROSITE" id="PS51257">
    <property type="entry name" value="PROKAR_LIPOPROTEIN"/>
    <property type="match status" value="1"/>
</dbReference>
<reference evidence="2" key="1">
    <citation type="submission" date="2023-09" db="EMBL/GenBank/DDBJ databases">
        <title>Undibacterium sp. 20NA77.5 isolated from freshwater.</title>
        <authorList>
            <person name="Le V."/>
            <person name="Ko S.-R."/>
            <person name="Ahn C.-Y."/>
            <person name="Oh H.-M."/>
        </authorList>
    </citation>
    <scope>NUCLEOTIDE SEQUENCE</scope>
    <source>
        <strain evidence="2">20NA77.5</strain>
    </source>
</reference>
<accession>A0ABY9RJF6</accession>
<proteinExistence type="predicted"/>
<dbReference type="EMBL" id="CP133720">
    <property type="protein sequence ID" value="WMW80814.1"/>
    <property type="molecule type" value="Genomic_DNA"/>
</dbReference>
<feature type="signal peptide" evidence="1">
    <location>
        <begin position="1"/>
        <end position="30"/>
    </location>
</feature>
<evidence type="ECO:0000313" key="3">
    <source>
        <dbReference type="Proteomes" id="UP001181355"/>
    </source>
</evidence>
<dbReference type="Gene3D" id="3.10.450.50">
    <property type="match status" value="1"/>
</dbReference>
<dbReference type="RefSeq" id="WP_309482305.1">
    <property type="nucleotide sequence ID" value="NZ_CP133720.1"/>
</dbReference>
<evidence type="ECO:0000313" key="2">
    <source>
        <dbReference type="EMBL" id="WMW80814.1"/>
    </source>
</evidence>
<evidence type="ECO:0000256" key="1">
    <source>
        <dbReference type="SAM" id="SignalP"/>
    </source>
</evidence>
<protein>
    <submittedName>
        <fullName evidence="2">DUF3828 domain-containing protein</fullName>
    </submittedName>
</protein>
<name>A0ABY9RJF6_9BURK</name>
<feature type="chain" id="PRO_5047235098" evidence="1">
    <location>
        <begin position="31"/>
        <end position="188"/>
    </location>
</feature>
<organism evidence="2 3">
    <name type="scientific">Undibacterium cyanobacteriorum</name>
    <dbReference type="NCBI Taxonomy" id="3073561"/>
    <lineage>
        <taxon>Bacteria</taxon>
        <taxon>Pseudomonadati</taxon>
        <taxon>Pseudomonadota</taxon>
        <taxon>Betaproteobacteria</taxon>
        <taxon>Burkholderiales</taxon>
        <taxon>Oxalobacteraceae</taxon>
        <taxon>Undibacterium</taxon>
    </lineage>
</organism>
<keyword evidence="1" id="KW-0732">Signal</keyword>
<sequence>MKPFSRKLKATCGIGVLLIASCLGANSSMAQDQQDALQTIERFYINYFNFDIRLSPNATAPSPVLSIAFAKEIQKNALLCKKYSDWICGFGSGGDPYLNAQDHDEHLTARNAKLQVRLSPQRRQTQDKATVRVQFYLFPNDQTSLRVLHYRMKYEDGQWRVDDIVYDDQRSARQRIRAEIKSLLQTTK</sequence>
<keyword evidence="3" id="KW-1185">Reference proteome</keyword>